<reference evidence="2" key="1">
    <citation type="submission" date="2014-09" db="EMBL/GenBank/DDBJ databases">
        <authorList>
            <person name="Magalhaes I.L.F."/>
            <person name="Oliveira U."/>
            <person name="Santos F.R."/>
            <person name="Vidigal T.H.D.A."/>
            <person name="Brescovit A.D."/>
            <person name="Santos A.J."/>
        </authorList>
    </citation>
    <scope>NUCLEOTIDE SEQUENCE</scope>
    <source>
        <tissue evidence="2">Shoot tissue taken approximately 20 cm above the soil surface</tissue>
    </source>
</reference>
<evidence type="ECO:0000256" key="1">
    <source>
        <dbReference type="SAM" id="MobiDB-lite"/>
    </source>
</evidence>
<reference evidence="2" key="2">
    <citation type="journal article" date="2015" name="Data Brief">
        <title>Shoot transcriptome of the giant reed, Arundo donax.</title>
        <authorList>
            <person name="Barrero R.A."/>
            <person name="Guerrero F.D."/>
            <person name="Moolhuijzen P."/>
            <person name="Goolsby J.A."/>
            <person name="Tidwell J."/>
            <person name="Bellgard S.E."/>
            <person name="Bellgard M.I."/>
        </authorList>
    </citation>
    <scope>NUCLEOTIDE SEQUENCE</scope>
    <source>
        <tissue evidence="2">Shoot tissue taken approximately 20 cm above the soil surface</tissue>
    </source>
</reference>
<proteinExistence type="predicted"/>
<sequence>MNRWPACSRASPSLPTTPPAPPH</sequence>
<name>A0A0A8YN74_ARUDO</name>
<dbReference type="AlphaFoldDB" id="A0A0A8YN74"/>
<feature type="region of interest" description="Disordered" evidence="1">
    <location>
        <begin position="1"/>
        <end position="23"/>
    </location>
</feature>
<accession>A0A0A8YN74</accession>
<protein>
    <submittedName>
        <fullName evidence="2">Uncharacterized protein</fullName>
    </submittedName>
</protein>
<organism evidence="2">
    <name type="scientific">Arundo donax</name>
    <name type="common">Giant reed</name>
    <name type="synonym">Donax arundinaceus</name>
    <dbReference type="NCBI Taxonomy" id="35708"/>
    <lineage>
        <taxon>Eukaryota</taxon>
        <taxon>Viridiplantae</taxon>
        <taxon>Streptophyta</taxon>
        <taxon>Embryophyta</taxon>
        <taxon>Tracheophyta</taxon>
        <taxon>Spermatophyta</taxon>
        <taxon>Magnoliopsida</taxon>
        <taxon>Liliopsida</taxon>
        <taxon>Poales</taxon>
        <taxon>Poaceae</taxon>
        <taxon>PACMAD clade</taxon>
        <taxon>Arundinoideae</taxon>
        <taxon>Arundineae</taxon>
        <taxon>Arundo</taxon>
    </lineage>
</organism>
<dbReference type="EMBL" id="GBRH01273798">
    <property type="protein sequence ID" value="JAD24097.1"/>
    <property type="molecule type" value="Transcribed_RNA"/>
</dbReference>
<evidence type="ECO:0000313" key="2">
    <source>
        <dbReference type="EMBL" id="JAD24097.1"/>
    </source>
</evidence>